<dbReference type="AlphaFoldDB" id="A0A8B8E683"/>
<dbReference type="OrthoDB" id="6112533at2759"/>
<dbReference type="PANTHER" id="PTHR24261">
    <property type="entry name" value="PLASMINOGEN-RELATED"/>
    <property type="match status" value="1"/>
</dbReference>
<dbReference type="PANTHER" id="PTHR24261:SF16">
    <property type="entry name" value="PHOSPHOINOSITIDE-3-KINASE-INTERACTING PROTEIN 1"/>
    <property type="match status" value="1"/>
</dbReference>
<dbReference type="InterPro" id="IPR038178">
    <property type="entry name" value="Kringle_sf"/>
</dbReference>
<sequence length="266" mass="31348">MRSRRMYLTSFYVTIIICMTLYCTPNGFLYKGVVFHRLAKADDKVFEPRRPLAEYAGISPRHCGLKCFNHHLCSSFFINKEKKVCKLSGEVDARKLIKAPGYRYYVSEDCKRSDLGWEYLGSRDRTKAGVLCQRWDQQYPWKHSYQFLAGAQNYCRNPVKSYAKFPWCYTTETDNTWDYCYIPKCATPARECRTTDRGEDYFGTVNWTVSGRKCSRWRDRPPGNQSYAILRAEENYCRNPYGEKAAPWCYVMKDKPEFELCDIPRC</sequence>
<proteinExistence type="predicted"/>
<feature type="domain" description="Kringle" evidence="4">
    <location>
        <begin position="116"/>
        <end position="185"/>
    </location>
</feature>
<dbReference type="CDD" id="cd00108">
    <property type="entry name" value="KR"/>
    <property type="match status" value="2"/>
</dbReference>
<evidence type="ECO:0000313" key="6">
    <source>
        <dbReference type="RefSeq" id="XP_022335204.1"/>
    </source>
</evidence>
<gene>
    <name evidence="6" type="primary">LOC111131791</name>
</gene>
<dbReference type="InterPro" id="IPR018056">
    <property type="entry name" value="Kringle_CS"/>
</dbReference>
<dbReference type="GO" id="GO:0005615">
    <property type="term" value="C:extracellular space"/>
    <property type="evidence" value="ECO:0007669"/>
    <property type="project" value="TreeGrafter"/>
</dbReference>
<comment type="caution">
    <text evidence="3">Lacks conserved residue(s) required for the propagation of feature annotation.</text>
</comment>
<evidence type="ECO:0000256" key="3">
    <source>
        <dbReference type="PROSITE-ProRule" id="PRU00121"/>
    </source>
</evidence>
<dbReference type="Proteomes" id="UP000694844">
    <property type="component" value="Chromosome 4"/>
</dbReference>
<dbReference type="GO" id="GO:0005102">
    <property type="term" value="F:signaling receptor binding"/>
    <property type="evidence" value="ECO:0007669"/>
    <property type="project" value="TreeGrafter"/>
</dbReference>
<dbReference type="InterPro" id="IPR050759">
    <property type="entry name" value="Serine_protease_kringle"/>
</dbReference>
<name>A0A8B8E683_CRAVI</name>
<feature type="domain" description="Kringle" evidence="4">
    <location>
        <begin position="197"/>
        <end position="266"/>
    </location>
</feature>
<dbReference type="PRINTS" id="PR00018">
    <property type="entry name" value="KRINGLE"/>
</dbReference>
<organism evidence="5 6">
    <name type="scientific">Crassostrea virginica</name>
    <name type="common">Eastern oyster</name>
    <dbReference type="NCBI Taxonomy" id="6565"/>
    <lineage>
        <taxon>Eukaryota</taxon>
        <taxon>Metazoa</taxon>
        <taxon>Spiralia</taxon>
        <taxon>Lophotrochozoa</taxon>
        <taxon>Mollusca</taxon>
        <taxon>Bivalvia</taxon>
        <taxon>Autobranchia</taxon>
        <taxon>Pteriomorphia</taxon>
        <taxon>Ostreida</taxon>
        <taxon>Ostreoidea</taxon>
        <taxon>Ostreidae</taxon>
        <taxon>Crassostrea</taxon>
    </lineage>
</organism>
<reference evidence="6" key="1">
    <citation type="submission" date="2025-08" db="UniProtKB">
        <authorList>
            <consortium name="RefSeq"/>
        </authorList>
    </citation>
    <scope>IDENTIFICATION</scope>
    <source>
        <tissue evidence="6">Whole sample</tissue>
    </source>
</reference>
<dbReference type="InterPro" id="IPR013806">
    <property type="entry name" value="Kringle-like"/>
</dbReference>
<dbReference type="Pfam" id="PF00051">
    <property type="entry name" value="Kringle"/>
    <property type="match status" value="2"/>
</dbReference>
<dbReference type="RefSeq" id="XP_022335204.1">
    <property type="nucleotide sequence ID" value="XM_022479496.1"/>
</dbReference>
<evidence type="ECO:0000259" key="4">
    <source>
        <dbReference type="PROSITE" id="PS50070"/>
    </source>
</evidence>
<dbReference type="InterPro" id="IPR000001">
    <property type="entry name" value="Kringle"/>
</dbReference>
<protein>
    <submittedName>
        <fullName evidence="6">Plasminogen-like</fullName>
    </submittedName>
</protein>
<dbReference type="KEGG" id="cvn:111131791"/>
<evidence type="ECO:0000313" key="5">
    <source>
        <dbReference type="Proteomes" id="UP000694844"/>
    </source>
</evidence>
<dbReference type="SUPFAM" id="SSF57440">
    <property type="entry name" value="Kringle-like"/>
    <property type="match status" value="2"/>
</dbReference>
<dbReference type="Gene3D" id="2.40.20.10">
    <property type="entry name" value="Plasminogen Kringle 4"/>
    <property type="match status" value="2"/>
</dbReference>
<evidence type="ECO:0000256" key="2">
    <source>
        <dbReference type="ARBA" id="ARBA00023157"/>
    </source>
</evidence>
<accession>A0A8B8E683</accession>
<dbReference type="GeneID" id="111131791"/>
<keyword evidence="5" id="KW-1185">Reference proteome</keyword>
<dbReference type="GO" id="GO:0051898">
    <property type="term" value="P:negative regulation of phosphatidylinositol 3-kinase/protein kinase B signal transduction"/>
    <property type="evidence" value="ECO:0007669"/>
    <property type="project" value="TreeGrafter"/>
</dbReference>
<dbReference type="PROSITE" id="PS50070">
    <property type="entry name" value="KRINGLE_2"/>
    <property type="match status" value="2"/>
</dbReference>
<keyword evidence="1 3" id="KW-0420">Kringle</keyword>
<dbReference type="PROSITE" id="PS00021">
    <property type="entry name" value="KRINGLE_1"/>
    <property type="match status" value="1"/>
</dbReference>
<evidence type="ECO:0000256" key="1">
    <source>
        <dbReference type="ARBA" id="ARBA00022572"/>
    </source>
</evidence>
<dbReference type="GO" id="GO:0004175">
    <property type="term" value="F:endopeptidase activity"/>
    <property type="evidence" value="ECO:0007669"/>
    <property type="project" value="TreeGrafter"/>
</dbReference>
<dbReference type="SMART" id="SM00130">
    <property type="entry name" value="KR"/>
    <property type="match status" value="2"/>
</dbReference>
<keyword evidence="2" id="KW-1015">Disulfide bond</keyword>